<feature type="transmembrane region" description="Helical" evidence="7">
    <location>
        <begin position="117"/>
        <end position="140"/>
    </location>
</feature>
<evidence type="ECO:0000256" key="3">
    <source>
        <dbReference type="ARBA" id="ARBA00022475"/>
    </source>
</evidence>
<dbReference type="PANTHER" id="PTHR43663">
    <property type="entry name" value="CHROMATE TRANSPORT PROTEIN-RELATED"/>
    <property type="match status" value="1"/>
</dbReference>
<keyword evidence="3" id="KW-1003">Cell membrane</keyword>
<feature type="transmembrane region" description="Helical" evidence="7">
    <location>
        <begin position="369"/>
        <end position="387"/>
    </location>
</feature>
<dbReference type="Pfam" id="PF02417">
    <property type="entry name" value="Chromate_transp"/>
    <property type="match status" value="2"/>
</dbReference>
<dbReference type="PANTHER" id="PTHR43663:SF1">
    <property type="entry name" value="CHROMATE TRANSPORTER"/>
    <property type="match status" value="1"/>
</dbReference>
<evidence type="ECO:0000256" key="1">
    <source>
        <dbReference type="ARBA" id="ARBA00004651"/>
    </source>
</evidence>
<gene>
    <name evidence="8" type="ORF">SE18_21190</name>
</gene>
<evidence type="ECO:0000256" key="5">
    <source>
        <dbReference type="ARBA" id="ARBA00022989"/>
    </source>
</evidence>
<dbReference type="RefSeq" id="WP_054536466.1">
    <property type="nucleotide sequence ID" value="NZ_LGKP01000035.1"/>
</dbReference>
<evidence type="ECO:0000256" key="4">
    <source>
        <dbReference type="ARBA" id="ARBA00022692"/>
    </source>
</evidence>
<evidence type="ECO:0000313" key="8">
    <source>
        <dbReference type="EMBL" id="KPL81208.1"/>
    </source>
</evidence>
<reference evidence="8 9" key="1">
    <citation type="submission" date="2015-07" db="EMBL/GenBank/DDBJ databases">
        <title>Whole genome sequence of Herpetosiphon geysericola DSM 7119.</title>
        <authorList>
            <person name="Hemp J."/>
            <person name="Ward L.M."/>
            <person name="Pace L.A."/>
            <person name="Fischer W.W."/>
        </authorList>
    </citation>
    <scope>NUCLEOTIDE SEQUENCE [LARGE SCALE GENOMIC DNA]</scope>
    <source>
        <strain evidence="8 9">DSM 7119</strain>
    </source>
</reference>
<organism evidence="8 9">
    <name type="scientific">Herpetosiphon geysericola</name>
    <dbReference type="NCBI Taxonomy" id="70996"/>
    <lineage>
        <taxon>Bacteria</taxon>
        <taxon>Bacillati</taxon>
        <taxon>Chloroflexota</taxon>
        <taxon>Chloroflexia</taxon>
        <taxon>Herpetosiphonales</taxon>
        <taxon>Herpetosiphonaceae</taxon>
        <taxon>Herpetosiphon</taxon>
    </lineage>
</organism>
<dbReference type="STRING" id="70996.SE18_21190"/>
<dbReference type="InterPro" id="IPR052518">
    <property type="entry name" value="CHR_Transporter"/>
</dbReference>
<dbReference type="OrthoDB" id="9788907at2"/>
<feature type="transmembrane region" description="Helical" evidence="7">
    <location>
        <begin position="283"/>
        <end position="305"/>
    </location>
</feature>
<evidence type="ECO:0000313" key="9">
    <source>
        <dbReference type="Proteomes" id="UP000050277"/>
    </source>
</evidence>
<proteinExistence type="inferred from homology"/>
<dbReference type="Proteomes" id="UP000050277">
    <property type="component" value="Unassembled WGS sequence"/>
</dbReference>
<dbReference type="InterPro" id="IPR003370">
    <property type="entry name" value="Chromate_transpt"/>
</dbReference>
<feature type="transmembrane region" description="Helical" evidence="7">
    <location>
        <begin position="152"/>
        <end position="183"/>
    </location>
</feature>
<comment type="caution">
    <text evidence="8">The sequence shown here is derived from an EMBL/GenBank/DDBJ whole genome shotgun (WGS) entry which is preliminary data.</text>
</comment>
<evidence type="ECO:0000256" key="6">
    <source>
        <dbReference type="ARBA" id="ARBA00023136"/>
    </source>
</evidence>
<dbReference type="PATRIC" id="fig|70996.4.peg.2055"/>
<feature type="transmembrane region" description="Helical" evidence="7">
    <location>
        <begin position="345"/>
        <end position="362"/>
    </location>
</feature>
<keyword evidence="4 7" id="KW-0812">Transmembrane</keyword>
<keyword evidence="9" id="KW-1185">Reference proteome</keyword>
<accession>A0A0P6Y6Z8</accession>
<comment type="similarity">
    <text evidence="2">Belongs to the chromate ion transporter (CHR) (TC 2.A.51) family.</text>
</comment>
<comment type="subcellular location">
    <subcellularLocation>
        <location evidence="1">Cell membrane</location>
        <topology evidence="1">Multi-pass membrane protein</topology>
    </subcellularLocation>
</comment>
<name>A0A0P6Y6Z8_9CHLR</name>
<dbReference type="GO" id="GO:0015109">
    <property type="term" value="F:chromate transmembrane transporter activity"/>
    <property type="evidence" value="ECO:0007669"/>
    <property type="project" value="InterPro"/>
</dbReference>
<dbReference type="AlphaFoldDB" id="A0A0P6Y6Z8"/>
<evidence type="ECO:0000256" key="2">
    <source>
        <dbReference type="ARBA" id="ARBA00005262"/>
    </source>
</evidence>
<feature type="transmembrane region" description="Helical" evidence="7">
    <location>
        <begin position="317"/>
        <end position="339"/>
    </location>
</feature>
<keyword evidence="5 7" id="KW-1133">Transmembrane helix</keyword>
<evidence type="ECO:0000256" key="7">
    <source>
        <dbReference type="SAM" id="Phobius"/>
    </source>
</evidence>
<dbReference type="GO" id="GO:0005886">
    <property type="term" value="C:plasma membrane"/>
    <property type="evidence" value="ECO:0007669"/>
    <property type="project" value="UniProtKB-SubCell"/>
</dbReference>
<dbReference type="NCBIfam" id="TIGR00937">
    <property type="entry name" value="2A51"/>
    <property type="match status" value="1"/>
</dbReference>
<protein>
    <submittedName>
        <fullName evidence="8">Chromate transporter</fullName>
    </submittedName>
</protein>
<dbReference type="InterPro" id="IPR014047">
    <property type="entry name" value="Chr_Tranpt_l_chain"/>
</dbReference>
<feature type="transmembrane region" description="Helical" evidence="7">
    <location>
        <begin position="88"/>
        <end position="111"/>
    </location>
</feature>
<dbReference type="EMBL" id="LGKP01000035">
    <property type="protein sequence ID" value="KPL81208.1"/>
    <property type="molecule type" value="Genomic_DNA"/>
</dbReference>
<dbReference type="PIRSF" id="PIRSF004810">
    <property type="entry name" value="ChrA"/>
    <property type="match status" value="1"/>
</dbReference>
<feature type="transmembrane region" description="Helical" evidence="7">
    <location>
        <begin position="195"/>
        <end position="217"/>
    </location>
</feature>
<sequence>MAELTPSVRPPHESYLRLFLRFLRFGLLAWGGPVAQIAMIRQELVEEEHWIEREHFNRVLAVYQALPGPEAHELCVYFGMVARGRIGAVLAGLGFMLPGFILMLGLSWAYVAYGMSAIGIGAILFGFKPAVAALIIRAVHKIGEHALLNRQLWAIAIVAGIATFVDVHFIAILLLSGLAYWLLQKPQLNKTNLHSSWLPLLALAILAAPSVLSLFGYGLRTGLLTFGGAYTAIPFLQNDAVVVGRWMTNEQFIDGLALSGILPAPLIIFSTFVGYLGGGFAGALALTTGTFLPAFLFTILGHHWLERIIANAATHAFLDGITAAVVGLITVTTSQIILAAWPQELAPALLALLIAGLSLWLLYRWKAKWATAAVVLGAGVVGLLALLL</sequence>
<feature type="transmembrane region" description="Helical" evidence="7">
    <location>
        <begin position="255"/>
        <end position="277"/>
    </location>
</feature>
<keyword evidence="6 7" id="KW-0472">Membrane</keyword>